<dbReference type="GO" id="GO:0005576">
    <property type="term" value="C:extracellular region"/>
    <property type="evidence" value="ECO:0007669"/>
    <property type="project" value="InterPro"/>
</dbReference>
<feature type="signal peptide" evidence="10">
    <location>
        <begin position="1"/>
        <end position="26"/>
    </location>
</feature>
<evidence type="ECO:0000313" key="13">
    <source>
        <dbReference type="Proteomes" id="UP000181942"/>
    </source>
</evidence>
<dbReference type="RefSeq" id="WP_075027984.1">
    <property type="nucleotide sequence ID" value="NZ_FONR01000005.1"/>
</dbReference>
<dbReference type="InterPro" id="IPR004236">
    <property type="entry name" value="Pept_S1_alpha_lytic"/>
</dbReference>
<organism evidence="12 13">
    <name type="scientific">Streptomyces mirabilis</name>
    <dbReference type="NCBI Taxonomy" id="68239"/>
    <lineage>
        <taxon>Bacteria</taxon>
        <taxon>Bacillati</taxon>
        <taxon>Actinomycetota</taxon>
        <taxon>Actinomycetes</taxon>
        <taxon>Kitasatosporales</taxon>
        <taxon>Streptomycetaceae</taxon>
        <taxon>Streptomyces</taxon>
    </lineage>
</organism>
<dbReference type="SUPFAM" id="SSF50494">
    <property type="entry name" value="Trypsin-like serine proteases"/>
    <property type="match status" value="1"/>
</dbReference>
<name>A0A1I2HEG5_9ACTN</name>
<comment type="similarity">
    <text evidence="1">Belongs to the peptidase S1 family.</text>
</comment>
<dbReference type="OrthoDB" id="8781117at2"/>
<proteinExistence type="inferred from homology"/>
<evidence type="ECO:0000256" key="10">
    <source>
        <dbReference type="SAM" id="SignalP"/>
    </source>
</evidence>
<dbReference type="EMBL" id="FONR01000005">
    <property type="protein sequence ID" value="SFF28574.1"/>
    <property type="molecule type" value="Genomic_DNA"/>
</dbReference>
<dbReference type="InterPro" id="IPR001316">
    <property type="entry name" value="Pept_S1A_streptogrisin"/>
</dbReference>
<feature type="domain" description="Peptidase S1A alpha-lytic prodomain" evidence="11">
    <location>
        <begin position="123"/>
        <end position="171"/>
    </location>
</feature>
<dbReference type="GO" id="GO:0004252">
    <property type="term" value="F:serine-type endopeptidase activity"/>
    <property type="evidence" value="ECO:0007669"/>
    <property type="project" value="InterPro"/>
</dbReference>
<dbReference type="AlphaFoldDB" id="A0A1I2HEG5"/>
<dbReference type="InterPro" id="IPR043504">
    <property type="entry name" value="Peptidase_S1_PA_chymotrypsin"/>
</dbReference>
<dbReference type="GO" id="GO:0006508">
    <property type="term" value="P:proteolysis"/>
    <property type="evidence" value="ECO:0007669"/>
    <property type="project" value="UniProtKB-KW"/>
</dbReference>
<keyword evidence="5" id="KW-0720">Serine protease</keyword>
<gene>
    <name evidence="12" type="ORF">SAMN02787118_105130</name>
</gene>
<feature type="disulfide bond" evidence="9">
    <location>
        <begin position="219"/>
        <end position="235"/>
    </location>
</feature>
<sequence>MRRVTRLRWGLSVLLALGTCTLGLSPVDTATARPSSPRPLSPGLVTAMQRDLGLTASQARTRGERETGAAELAPRAERAAGRTFGGSWYDPARGTLVVGVTDTGTAAADAVRATGATVVRVAHSARTLDAAKAALDDTATSDGAPTAVRSWHVDPRTSSLVAEVRKGAEHSAAVTAFLAPAREAGLLTVHTSATAQTPRTFSAGTVGGDPYYINGNTRCSIGFSVVGGFVSAGHCGSAGSSVAGWDGSAMGTFAGSSFPGNDYSYIRIGNGWWTVPVVLGWGTVSDVLVRGSAVAPVGSSICRSGSTTHWHCGTVLTQNETVNYSQGSVYGLTGTSVCAEPGDSGGSFITGDQAQGVTSGGWGNCTSGGQTWFQPVNEILSTYGLTLVTA</sequence>
<feature type="disulfide bond" evidence="9">
    <location>
        <begin position="302"/>
        <end position="312"/>
    </location>
</feature>
<dbReference type="InterPro" id="IPR035070">
    <property type="entry name" value="Streptogrisin_prodomain"/>
</dbReference>
<evidence type="ECO:0000256" key="2">
    <source>
        <dbReference type="ARBA" id="ARBA00022670"/>
    </source>
</evidence>
<keyword evidence="7 9" id="KW-1015">Disulfide bond</keyword>
<evidence type="ECO:0000256" key="1">
    <source>
        <dbReference type="ARBA" id="ARBA00007664"/>
    </source>
</evidence>
<dbReference type="PIRSF" id="PIRSF001134">
    <property type="entry name" value="Streptogrisin"/>
    <property type="match status" value="1"/>
</dbReference>
<evidence type="ECO:0000256" key="5">
    <source>
        <dbReference type="ARBA" id="ARBA00022825"/>
    </source>
</evidence>
<keyword evidence="3 10" id="KW-0732">Signal</keyword>
<feature type="chain" id="PRO_5038816813" evidence="10">
    <location>
        <begin position="27"/>
        <end position="390"/>
    </location>
</feature>
<feature type="active site" description="Charge relay system" evidence="8">
    <location>
        <position position="262"/>
    </location>
</feature>
<protein>
    <submittedName>
        <fullName evidence="12">Streptogrisin C</fullName>
    </submittedName>
</protein>
<evidence type="ECO:0000313" key="12">
    <source>
        <dbReference type="EMBL" id="SFF28574.1"/>
    </source>
</evidence>
<accession>A0A1I2HEG5</accession>
<dbReference type="PRINTS" id="PR00861">
    <property type="entry name" value="ALYTICPTASE"/>
</dbReference>
<dbReference type="CDD" id="cd21112">
    <property type="entry name" value="alphaLP-like"/>
    <property type="match status" value="1"/>
</dbReference>
<reference evidence="12 13" key="1">
    <citation type="submission" date="2016-10" db="EMBL/GenBank/DDBJ databases">
        <authorList>
            <person name="de Groot N.N."/>
        </authorList>
    </citation>
    <scope>NUCLEOTIDE SEQUENCE [LARGE SCALE GENOMIC DNA]</scope>
    <source>
        <strain evidence="12 13">OK461</strain>
    </source>
</reference>
<evidence type="ECO:0000256" key="4">
    <source>
        <dbReference type="ARBA" id="ARBA00022801"/>
    </source>
</evidence>
<dbReference type="Gene3D" id="2.40.10.10">
    <property type="entry name" value="Trypsin-like serine proteases"/>
    <property type="match status" value="2"/>
</dbReference>
<evidence type="ECO:0000256" key="7">
    <source>
        <dbReference type="ARBA" id="ARBA00023157"/>
    </source>
</evidence>
<evidence type="ECO:0000259" key="11">
    <source>
        <dbReference type="Pfam" id="PF02983"/>
    </source>
</evidence>
<dbReference type="Proteomes" id="UP000181942">
    <property type="component" value="Unassembled WGS sequence"/>
</dbReference>
<keyword evidence="6" id="KW-0865">Zymogen</keyword>
<keyword evidence="2" id="KW-0645">Protease</keyword>
<feature type="disulfide bond" evidence="9">
    <location>
        <begin position="338"/>
        <end position="365"/>
    </location>
</feature>
<dbReference type="Pfam" id="PF02983">
    <property type="entry name" value="Pro_Al_protease"/>
    <property type="match status" value="1"/>
</dbReference>
<evidence type="ECO:0000256" key="3">
    <source>
        <dbReference type="ARBA" id="ARBA00022729"/>
    </source>
</evidence>
<feature type="active site" description="Charge relay system" evidence="8">
    <location>
        <position position="234"/>
    </location>
</feature>
<evidence type="ECO:0000256" key="9">
    <source>
        <dbReference type="PIRSR" id="PIRSR001134-2"/>
    </source>
</evidence>
<evidence type="ECO:0000256" key="6">
    <source>
        <dbReference type="ARBA" id="ARBA00023145"/>
    </source>
</evidence>
<evidence type="ECO:0000256" key="8">
    <source>
        <dbReference type="PIRSR" id="PIRSR001134-1"/>
    </source>
</evidence>
<dbReference type="InterPro" id="IPR009003">
    <property type="entry name" value="Peptidase_S1_PA"/>
</dbReference>
<keyword evidence="4" id="KW-0378">Hydrolase</keyword>
<feature type="active site" description="Charge relay system" evidence="8">
    <location>
        <position position="344"/>
    </location>
</feature>
<dbReference type="Gene3D" id="3.30.300.50">
    <property type="match status" value="2"/>
</dbReference>